<dbReference type="AlphaFoldDB" id="A0A9K3CYE4"/>
<evidence type="ECO:0000313" key="1">
    <source>
        <dbReference type="EMBL" id="GIQ85232.1"/>
    </source>
</evidence>
<dbReference type="EMBL" id="BDIP01001835">
    <property type="protein sequence ID" value="GIQ85232.1"/>
    <property type="molecule type" value="Genomic_DNA"/>
</dbReference>
<sequence length="99" mass="11520">MPEPGKENWLEYAMSVNKFPRKTIGFGKYDKRERCHQDEIHIRELTVIDGGIGCGVWDGSIYLARWIRQSAQTHMQGRRCIEEVHRGTLMRHSLSIPLP</sequence>
<comment type="caution">
    <text evidence="1">The sequence shown here is derived from an EMBL/GenBank/DDBJ whole genome shotgun (WGS) entry which is preliminary data.</text>
</comment>
<evidence type="ECO:0000313" key="2">
    <source>
        <dbReference type="Proteomes" id="UP000265618"/>
    </source>
</evidence>
<name>A0A9K3CYE4_9EUKA</name>
<proteinExistence type="predicted"/>
<accession>A0A9K3CYE4</accession>
<organism evidence="1 2">
    <name type="scientific">Kipferlia bialata</name>
    <dbReference type="NCBI Taxonomy" id="797122"/>
    <lineage>
        <taxon>Eukaryota</taxon>
        <taxon>Metamonada</taxon>
        <taxon>Carpediemonas-like organisms</taxon>
        <taxon>Kipferlia</taxon>
    </lineage>
</organism>
<protein>
    <submittedName>
        <fullName evidence="1">Uncharacterized protein</fullName>
    </submittedName>
</protein>
<dbReference type="Gene3D" id="3.40.50.150">
    <property type="entry name" value="Vaccinia Virus protein VP39"/>
    <property type="match status" value="1"/>
</dbReference>
<dbReference type="OrthoDB" id="407325at2759"/>
<reference evidence="1 2" key="1">
    <citation type="journal article" date="2018" name="PLoS ONE">
        <title>The draft genome of Kipferlia bialata reveals reductive genome evolution in fornicate parasites.</title>
        <authorList>
            <person name="Tanifuji G."/>
            <person name="Takabayashi S."/>
            <person name="Kume K."/>
            <person name="Takagi M."/>
            <person name="Nakayama T."/>
            <person name="Kamikawa R."/>
            <person name="Inagaki Y."/>
            <person name="Hashimoto T."/>
        </authorList>
    </citation>
    <scope>NUCLEOTIDE SEQUENCE [LARGE SCALE GENOMIC DNA]</scope>
    <source>
        <strain evidence="1">NY0173</strain>
    </source>
</reference>
<gene>
    <name evidence="1" type="ORF">KIPB_006868</name>
</gene>
<keyword evidence="2" id="KW-1185">Reference proteome</keyword>
<dbReference type="InterPro" id="IPR029063">
    <property type="entry name" value="SAM-dependent_MTases_sf"/>
</dbReference>
<dbReference type="Proteomes" id="UP000265618">
    <property type="component" value="Unassembled WGS sequence"/>
</dbReference>